<dbReference type="Proteomes" id="UP000593626">
    <property type="component" value="Chromosome"/>
</dbReference>
<comment type="pathway">
    <text evidence="2">Cofactor biosynthesis; 7,8-dihydroneopterin triphosphate biosynthesis; 7,8-dihydroneopterin triphosphate from GTP: step 1/1.</text>
</comment>
<sequence>MSKRILPSKEERHKHFGSVPPIKGTKPTKKEDMPDLQNTPKDFLFSIQQVGVTNVKHPITIAADTIPSQQTTIANITMTTALVQERKGINMSRLTEALHDRHQSGWTVTLETLEDFAKELADRMEQPGAIVSMTFPWYFERQSPMMEKPGLIHADVTMKAEVSNTEKTKFTVGMTAAVATLCPCSKEISEYSAHNQRGIVTVEADLKADTGFEQDWKVTLLDAIESNASAMLYPVLKRPDEKRVTEQAYENPRFVEDLTRLIAADLYEWDALSRFSVECRNEESIHLHDAYAKIHVDCETNS</sequence>
<dbReference type="NCBIfam" id="NF010200">
    <property type="entry name" value="PRK13674.1-1"/>
    <property type="match status" value="1"/>
</dbReference>
<evidence type="ECO:0000256" key="1">
    <source>
        <dbReference type="ARBA" id="ARBA00022801"/>
    </source>
</evidence>
<dbReference type="EMBL" id="CP049742">
    <property type="protein sequence ID" value="QPC48134.1"/>
    <property type="molecule type" value="Genomic_DNA"/>
</dbReference>
<feature type="site" description="May be catalytically important" evidence="2">
    <location>
        <position position="182"/>
    </location>
</feature>
<dbReference type="AlphaFoldDB" id="A0A7S8CDS0"/>
<comment type="catalytic activity">
    <reaction evidence="2">
        <text>GTP + H2O = 7,8-dihydroneopterin 3'-triphosphate + formate + H(+)</text>
        <dbReference type="Rhea" id="RHEA:17473"/>
        <dbReference type="ChEBI" id="CHEBI:15377"/>
        <dbReference type="ChEBI" id="CHEBI:15378"/>
        <dbReference type="ChEBI" id="CHEBI:15740"/>
        <dbReference type="ChEBI" id="CHEBI:37565"/>
        <dbReference type="ChEBI" id="CHEBI:58462"/>
        <dbReference type="EC" id="3.5.4.16"/>
    </reaction>
</comment>
<dbReference type="InterPro" id="IPR003801">
    <property type="entry name" value="GTP_cyclohydrolase_FolE2/MptA"/>
</dbReference>
<accession>A0A7S8CDS0</accession>
<keyword evidence="5" id="KW-1185">Reference proteome</keyword>
<dbReference type="UniPathway" id="UPA00848">
    <property type="reaction ID" value="UER00151"/>
</dbReference>
<dbReference type="GO" id="GO:0003934">
    <property type="term" value="F:GTP cyclohydrolase I activity"/>
    <property type="evidence" value="ECO:0007669"/>
    <property type="project" value="UniProtKB-UniRule"/>
</dbReference>
<dbReference type="RefSeq" id="WP_239672817.1">
    <property type="nucleotide sequence ID" value="NZ_CP049742.1"/>
</dbReference>
<keyword evidence="1 2" id="KW-0378">Hydrolase</keyword>
<dbReference type="PANTHER" id="PTHR36445:SF1">
    <property type="entry name" value="GTP CYCLOHYDROLASE MPTA"/>
    <property type="match status" value="1"/>
</dbReference>
<dbReference type="Pfam" id="PF02649">
    <property type="entry name" value="GCHY-1"/>
    <property type="match status" value="1"/>
</dbReference>
<protein>
    <recommendedName>
        <fullName evidence="2">GTP cyclohydrolase FolE2</fullName>
        <ecNumber evidence="2">3.5.4.16</ecNumber>
    </recommendedName>
</protein>
<evidence type="ECO:0000256" key="3">
    <source>
        <dbReference type="SAM" id="MobiDB-lite"/>
    </source>
</evidence>
<evidence type="ECO:0000256" key="2">
    <source>
        <dbReference type="HAMAP-Rule" id="MF_01527"/>
    </source>
</evidence>
<dbReference type="PANTHER" id="PTHR36445">
    <property type="entry name" value="GTP CYCLOHYDROLASE MPTA"/>
    <property type="match status" value="1"/>
</dbReference>
<evidence type="ECO:0000313" key="5">
    <source>
        <dbReference type="Proteomes" id="UP000593626"/>
    </source>
</evidence>
<dbReference type="Gene3D" id="3.10.270.10">
    <property type="entry name" value="Urate Oxidase"/>
    <property type="match status" value="1"/>
</dbReference>
<name>A0A7S8CDS0_9BACI</name>
<dbReference type="KEGG" id="mcui:G8O30_14945"/>
<dbReference type="GO" id="GO:0046654">
    <property type="term" value="P:tetrahydrofolate biosynthetic process"/>
    <property type="evidence" value="ECO:0007669"/>
    <property type="project" value="UniProtKB-UniRule"/>
</dbReference>
<comment type="similarity">
    <text evidence="2">Belongs to the GTP cyclohydrolase IV family.</text>
</comment>
<gene>
    <name evidence="2" type="primary">folE2</name>
    <name evidence="4" type="ORF">G8O30_14945</name>
</gene>
<dbReference type="InterPro" id="IPR022838">
    <property type="entry name" value="GTP_cyclohydrolase_FolE2"/>
</dbReference>
<dbReference type="HAMAP" id="MF_01527_B">
    <property type="entry name" value="GTP_cyclohydrol_B"/>
    <property type="match status" value="1"/>
</dbReference>
<organism evidence="4 5">
    <name type="scientific">Mangrovibacillus cuniculi</name>
    <dbReference type="NCBI Taxonomy" id="2593652"/>
    <lineage>
        <taxon>Bacteria</taxon>
        <taxon>Bacillati</taxon>
        <taxon>Bacillota</taxon>
        <taxon>Bacilli</taxon>
        <taxon>Bacillales</taxon>
        <taxon>Bacillaceae</taxon>
        <taxon>Mangrovibacillus</taxon>
    </lineage>
</organism>
<proteinExistence type="inferred from homology"/>
<dbReference type="EC" id="3.5.4.16" evidence="2"/>
<reference evidence="4 5" key="1">
    <citation type="submission" date="2019-07" db="EMBL/GenBank/DDBJ databases">
        <title>Genome sequence of 2 isolates from Red Sea Mangroves.</title>
        <authorList>
            <person name="Sefrji F."/>
            <person name="Michoud G."/>
            <person name="Merlino G."/>
            <person name="Daffonchio D."/>
        </authorList>
    </citation>
    <scope>NUCLEOTIDE SEQUENCE [LARGE SCALE GENOMIC DNA]</scope>
    <source>
        <strain evidence="4 5">R1DC41</strain>
    </source>
</reference>
<comment type="function">
    <text evidence="2">Converts GTP to 7,8-dihydroneopterin triphosphate.</text>
</comment>
<feature type="region of interest" description="Disordered" evidence="3">
    <location>
        <begin position="1"/>
        <end position="34"/>
    </location>
</feature>
<evidence type="ECO:0000313" key="4">
    <source>
        <dbReference type="EMBL" id="QPC48134.1"/>
    </source>
</evidence>